<reference evidence="4" key="1">
    <citation type="submission" date="2017-05" db="EMBL/GenBank/DDBJ databases">
        <title>Complete and WGS of Bordetella genogroups.</title>
        <authorList>
            <person name="Spilker T."/>
            <person name="Lipuma J."/>
        </authorList>
    </citation>
    <scope>NUCLEOTIDE SEQUENCE [LARGE SCALE GENOMIC DNA]</scope>
    <source>
        <strain evidence="4">AU16122</strain>
    </source>
</reference>
<dbReference type="RefSeq" id="WP_094855581.1">
    <property type="nucleotide sequence ID" value="NZ_NEVM01000005.1"/>
</dbReference>
<dbReference type="PANTHER" id="PTHR42928">
    <property type="entry name" value="TRICARBOXYLATE-BINDING PROTEIN"/>
    <property type="match status" value="1"/>
</dbReference>
<organism evidence="3 4">
    <name type="scientific">Bordetella genomosp. 10</name>
    <dbReference type="NCBI Taxonomy" id="1416804"/>
    <lineage>
        <taxon>Bacteria</taxon>
        <taxon>Pseudomonadati</taxon>
        <taxon>Pseudomonadota</taxon>
        <taxon>Betaproteobacteria</taxon>
        <taxon>Burkholderiales</taxon>
        <taxon>Alcaligenaceae</taxon>
        <taxon>Bordetella</taxon>
    </lineage>
</organism>
<dbReference type="CDD" id="cd07012">
    <property type="entry name" value="PBP2_Bug_TTT"/>
    <property type="match status" value="1"/>
</dbReference>
<dbReference type="PANTHER" id="PTHR42928:SF5">
    <property type="entry name" value="BLR1237 PROTEIN"/>
    <property type="match status" value="1"/>
</dbReference>
<dbReference type="OrthoDB" id="8627412at2"/>
<evidence type="ECO:0000256" key="2">
    <source>
        <dbReference type="SAM" id="SignalP"/>
    </source>
</evidence>
<evidence type="ECO:0000256" key="1">
    <source>
        <dbReference type="ARBA" id="ARBA00006987"/>
    </source>
</evidence>
<gene>
    <name evidence="3" type="ORF">CAL29_24875</name>
</gene>
<dbReference type="Pfam" id="PF03401">
    <property type="entry name" value="TctC"/>
    <property type="match status" value="1"/>
</dbReference>
<evidence type="ECO:0000313" key="3">
    <source>
        <dbReference type="EMBL" id="OZI31168.1"/>
    </source>
</evidence>
<dbReference type="AlphaFoldDB" id="A0A261S1F8"/>
<evidence type="ECO:0000313" key="4">
    <source>
        <dbReference type="Proteomes" id="UP000216020"/>
    </source>
</evidence>
<evidence type="ECO:0008006" key="5">
    <source>
        <dbReference type="Google" id="ProtNLM"/>
    </source>
</evidence>
<dbReference type="InterPro" id="IPR042100">
    <property type="entry name" value="Bug_dom1"/>
</dbReference>
<dbReference type="InterPro" id="IPR005064">
    <property type="entry name" value="BUG"/>
</dbReference>
<dbReference type="Gene3D" id="3.40.190.150">
    <property type="entry name" value="Bordetella uptake gene, domain 1"/>
    <property type="match status" value="1"/>
</dbReference>
<dbReference type="SUPFAM" id="SSF53850">
    <property type="entry name" value="Periplasmic binding protein-like II"/>
    <property type="match status" value="1"/>
</dbReference>
<comment type="caution">
    <text evidence="3">The sequence shown here is derived from an EMBL/GenBank/DDBJ whole genome shotgun (WGS) entry which is preliminary data.</text>
</comment>
<dbReference type="Gene3D" id="3.40.190.10">
    <property type="entry name" value="Periplasmic binding protein-like II"/>
    <property type="match status" value="1"/>
</dbReference>
<comment type="similarity">
    <text evidence="1">Belongs to the UPF0065 (bug) family.</text>
</comment>
<dbReference type="EMBL" id="NEVM01000005">
    <property type="protein sequence ID" value="OZI31168.1"/>
    <property type="molecule type" value="Genomic_DNA"/>
</dbReference>
<keyword evidence="2" id="KW-0732">Signal</keyword>
<keyword evidence="4" id="KW-1185">Reference proteome</keyword>
<feature type="signal peptide" evidence="2">
    <location>
        <begin position="1"/>
        <end position="27"/>
    </location>
</feature>
<accession>A0A261S1F8</accession>
<feature type="chain" id="PRO_5012989412" description="LacI family transcriptional regulator" evidence="2">
    <location>
        <begin position="28"/>
        <end position="327"/>
    </location>
</feature>
<protein>
    <recommendedName>
        <fullName evidence="5">LacI family transcriptional regulator</fullName>
    </recommendedName>
</protein>
<proteinExistence type="inferred from homology"/>
<dbReference type="PIRSF" id="PIRSF017082">
    <property type="entry name" value="YflP"/>
    <property type="match status" value="1"/>
</dbReference>
<dbReference type="Proteomes" id="UP000216020">
    <property type="component" value="Unassembled WGS sequence"/>
</dbReference>
<sequence>MKSLSGRCFLSAAAAVLAVAAATQVRAAYPDHPIKLIVPFTAAGTVDMVGRALAEKLSAKLGQPVIVDNKAGATGQIGSSEVARADPDGYTLLLMSATVHTVSPNLKQHFPFDPIDGFTPISEVVSFPYVMVVSATSPYKTVADLVAAARAKPNAISYGSFGPGSGPHLISELFALSTGTKLLHVPYKGAAPALTDVMGGQITFFIDSLPSPLGQIRGGKLRPLAVTTLQRSPTVPDVPTMSETIPGFEAIAWLGVAAPPKTPRPIVTKLYQALAEISKDQAYGDKLRAIGLEPVVSASPEAFRTWLIAQKQYWGDVVRKAHIPMID</sequence>
<name>A0A261S1F8_9BORD</name>